<gene>
    <name evidence="3" type="ORF">C1I64_02530</name>
</gene>
<evidence type="ECO:0000256" key="1">
    <source>
        <dbReference type="SAM" id="Phobius"/>
    </source>
</evidence>
<reference evidence="3 4" key="1">
    <citation type="submission" date="2018-03" db="EMBL/GenBank/DDBJ databases">
        <title>Bacteriophage NCPPB3778 and a type I-E CRISPR drive the evolution of the US Biological Select Agent, Rathayibacter toxicus.</title>
        <authorList>
            <person name="Davis E.W.II."/>
            <person name="Tabima J.F."/>
            <person name="Weisberg A.J."/>
            <person name="Dantas Lopes L."/>
            <person name="Wiseman M.S."/>
            <person name="Wiseman M.S."/>
            <person name="Pupko T."/>
            <person name="Belcher M.S."/>
            <person name="Sechler A.J."/>
            <person name="Tancos M.A."/>
            <person name="Schroeder B.K."/>
            <person name="Murray T.D."/>
            <person name="Luster D.G."/>
            <person name="Schneider W.L."/>
            <person name="Rogers E."/>
            <person name="Andreote F.D."/>
            <person name="Grunwald N.J."/>
            <person name="Putnam M.L."/>
            <person name="Chang J.H."/>
        </authorList>
    </citation>
    <scope>NUCLEOTIDE SEQUENCE [LARGE SCALE GENOMIC DNA]</scope>
    <source>
        <strain evidence="3 4">DSM 15932</strain>
    </source>
</reference>
<evidence type="ECO:0000313" key="3">
    <source>
        <dbReference type="EMBL" id="AZZ51035.1"/>
    </source>
</evidence>
<name>A0A3Q9UXH4_9MICO</name>
<dbReference type="Pfam" id="PF13559">
    <property type="entry name" value="DUF4129"/>
    <property type="match status" value="1"/>
</dbReference>
<evidence type="ECO:0000259" key="2">
    <source>
        <dbReference type="Pfam" id="PF13559"/>
    </source>
</evidence>
<proteinExistence type="predicted"/>
<keyword evidence="1" id="KW-1133">Transmembrane helix</keyword>
<keyword evidence="1" id="KW-0472">Membrane</keyword>
<dbReference type="RefSeq" id="WP_123444392.1">
    <property type="nucleotide sequence ID" value="NZ_CP028137.1"/>
</dbReference>
<feature type="transmembrane region" description="Helical" evidence="1">
    <location>
        <begin position="60"/>
        <end position="84"/>
    </location>
</feature>
<dbReference type="InterPro" id="IPR025403">
    <property type="entry name" value="TgpA-like_C"/>
</dbReference>
<dbReference type="Proteomes" id="UP000285317">
    <property type="component" value="Chromosome"/>
</dbReference>
<protein>
    <recommendedName>
        <fullName evidence="2">Protein-glutamine gamma-glutamyltransferase-like C-terminal domain-containing protein</fullName>
    </recommendedName>
</protein>
<dbReference type="EMBL" id="CP028137">
    <property type="protein sequence ID" value="AZZ51035.1"/>
    <property type="molecule type" value="Genomic_DNA"/>
</dbReference>
<evidence type="ECO:0000313" key="4">
    <source>
        <dbReference type="Proteomes" id="UP000285317"/>
    </source>
</evidence>
<accession>A0A3Q9UXH4</accession>
<dbReference type="AlphaFoldDB" id="A0A3Q9UXH4"/>
<keyword evidence="1" id="KW-0812">Transmembrane</keyword>
<feature type="domain" description="Protein-glutamine gamma-glutamyltransferase-like C-terminal" evidence="2">
    <location>
        <begin position="131"/>
        <end position="201"/>
    </location>
</feature>
<organism evidence="3 4">
    <name type="scientific">Rathayibacter festucae DSM 15932</name>
    <dbReference type="NCBI Taxonomy" id="1328866"/>
    <lineage>
        <taxon>Bacteria</taxon>
        <taxon>Bacillati</taxon>
        <taxon>Actinomycetota</taxon>
        <taxon>Actinomycetes</taxon>
        <taxon>Micrococcales</taxon>
        <taxon>Microbacteriaceae</taxon>
        <taxon>Rathayibacter</taxon>
    </lineage>
</organism>
<sequence>MIRLALVTAPLDPDAQEARRLLLEELADPRYRAAEPNWFDRLVQAVRDWFTSLTLPGDGVGVPLAALIGVLVLVVLVVVALVIAGRPRLRQRSRVTGAVLADDDGRSAAELRALAEAAAARGDWDEALVERFRALVRALDERTILTVSPGTTAHGFSRRAAAVFPASADALRRSADAFDRVRYLGLPCGREDCERVAELDRALAAAPVPLEALR</sequence>
<dbReference type="KEGG" id="rfs:C1I64_02530"/>